<evidence type="ECO:0000256" key="2">
    <source>
        <dbReference type="SAM" id="Phobius"/>
    </source>
</evidence>
<gene>
    <name evidence="3" type="ORF">HNR73_005415</name>
</gene>
<protein>
    <recommendedName>
        <fullName evidence="5">WD40 repeat domain-containing protein</fullName>
    </recommendedName>
</protein>
<dbReference type="Proteomes" id="UP000548476">
    <property type="component" value="Unassembled WGS sequence"/>
</dbReference>
<evidence type="ECO:0000313" key="4">
    <source>
        <dbReference type="Proteomes" id="UP000548476"/>
    </source>
</evidence>
<sequence>MSDETISEGLKSVPMPADLVPPHGFADSVLRRRARARGTRAVVAVVAVVAVLAGASAAIGGADRSAPPADPYPSSSADTLPDDAVPRPGGGPRVIEAFSNGWMPYLLDQRSGEYLAVPFRAEVSPDGGQVAVSDLDRGLGVAGREAYLDGGESAVAWVTGPEVTDTVGGVRSLWSPDGSKVFGATEVDAGLGDGSGRLGTLTSYDAVTGQLVVTTVPADWKVTGVVWAPDSAGYAVAVEREDGRTEVRHLTLAGVVGATVELDGSDVILVGYSPDGGRLLYENGSWNEEEGTGERQAVVADAATGRTELTAGFENGNGHGASTVGWLDDGALLMAVDPSPEEHGFVVVDAETGDFGPSIPWPTAENVSVWSVGSSAGLPPEAADLGF</sequence>
<proteinExistence type="predicted"/>
<evidence type="ECO:0000313" key="3">
    <source>
        <dbReference type="EMBL" id="MBB6037539.1"/>
    </source>
</evidence>
<comment type="caution">
    <text evidence="3">The sequence shown here is derived from an EMBL/GenBank/DDBJ whole genome shotgun (WGS) entry which is preliminary data.</text>
</comment>
<dbReference type="AlphaFoldDB" id="A0A841FYM7"/>
<keyword evidence="2" id="KW-0472">Membrane</keyword>
<keyword evidence="2" id="KW-0812">Transmembrane</keyword>
<evidence type="ECO:0000256" key="1">
    <source>
        <dbReference type="SAM" id="MobiDB-lite"/>
    </source>
</evidence>
<dbReference type="EMBL" id="JACHGT010000012">
    <property type="protein sequence ID" value="MBB6037539.1"/>
    <property type="molecule type" value="Genomic_DNA"/>
</dbReference>
<organism evidence="3 4">
    <name type="scientific">Phytomonospora endophytica</name>
    <dbReference type="NCBI Taxonomy" id="714109"/>
    <lineage>
        <taxon>Bacteria</taxon>
        <taxon>Bacillati</taxon>
        <taxon>Actinomycetota</taxon>
        <taxon>Actinomycetes</taxon>
        <taxon>Micromonosporales</taxon>
        <taxon>Micromonosporaceae</taxon>
        <taxon>Phytomonospora</taxon>
    </lineage>
</organism>
<reference evidence="3 4" key="1">
    <citation type="submission" date="2020-08" db="EMBL/GenBank/DDBJ databases">
        <title>Genomic Encyclopedia of Type Strains, Phase IV (KMG-IV): sequencing the most valuable type-strain genomes for metagenomic binning, comparative biology and taxonomic classification.</title>
        <authorList>
            <person name="Goeker M."/>
        </authorList>
    </citation>
    <scope>NUCLEOTIDE SEQUENCE [LARGE SCALE GENOMIC DNA]</scope>
    <source>
        <strain evidence="3 4">YIM 65646</strain>
    </source>
</reference>
<keyword evidence="4" id="KW-1185">Reference proteome</keyword>
<feature type="region of interest" description="Disordered" evidence="1">
    <location>
        <begin position="60"/>
        <end position="90"/>
    </location>
</feature>
<evidence type="ECO:0008006" key="5">
    <source>
        <dbReference type="Google" id="ProtNLM"/>
    </source>
</evidence>
<dbReference type="Gene3D" id="2.120.10.30">
    <property type="entry name" value="TolB, C-terminal domain"/>
    <property type="match status" value="1"/>
</dbReference>
<keyword evidence="2" id="KW-1133">Transmembrane helix</keyword>
<name>A0A841FYM7_9ACTN</name>
<feature type="transmembrane region" description="Helical" evidence="2">
    <location>
        <begin position="41"/>
        <end position="62"/>
    </location>
</feature>
<dbReference type="RefSeq" id="WP_184790349.1">
    <property type="nucleotide sequence ID" value="NZ_BONT01000085.1"/>
</dbReference>
<dbReference type="InterPro" id="IPR011042">
    <property type="entry name" value="6-blade_b-propeller_TolB-like"/>
</dbReference>
<feature type="compositionally biased region" description="Low complexity" evidence="1">
    <location>
        <begin position="60"/>
        <end position="78"/>
    </location>
</feature>
<accession>A0A841FYM7</accession>
<dbReference type="SUPFAM" id="SSF82171">
    <property type="entry name" value="DPP6 N-terminal domain-like"/>
    <property type="match status" value="1"/>
</dbReference>